<dbReference type="GeneID" id="75912258"/>
<evidence type="ECO:0000313" key="1">
    <source>
        <dbReference type="EMBL" id="KAI8582315.1"/>
    </source>
</evidence>
<proteinExistence type="predicted"/>
<dbReference type="Proteomes" id="UP001206595">
    <property type="component" value="Unassembled WGS sequence"/>
</dbReference>
<sequence length="64" mass="7436">MLMKSFIIPYLSSVPNFIHHMSQFPEPFKLTVSEAMVFVTACRFSHYRHSQTISSFSVFHSLLP</sequence>
<protein>
    <submittedName>
        <fullName evidence="1">Uncharacterized protein</fullName>
    </submittedName>
</protein>
<gene>
    <name evidence="1" type="ORF">K450DRAFT_228394</name>
</gene>
<dbReference type="RefSeq" id="XP_051447319.1">
    <property type="nucleotide sequence ID" value="XM_051586910.1"/>
</dbReference>
<dbReference type="EMBL" id="MU620901">
    <property type="protein sequence ID" value="KAI8582315.1"/>
    <property type="molecule type" value="Genomic_DNA"/>
</dbReference>
<dbReference type="AlphaFoldDB" id="A0AAD5HFD4"/>
<reference evidence="1" key="1">
    <citation type="submission" date="2021-06" db="EMBL/GenBank/DDBJ databases">
        <authorList>
            <consortium name="DOE Joint Genome Institute"/>
            <person name="Mondo S.J."/>
            <person name="Amses K.R."/>
            <person name="Simmons D.R."/>
            <person name="Longcore J.E."/>
            <person name="Seto K."/>
            <person name="Alves G.H."/>
            <person name="Bonds A.E."/>
            <person name="Quandt C.A."/>
            <person name="Davis W.J."/>
            <person name="Chang Y."/>
            <person name="Letcher P.M."/>
            <person name="Powell M.J."/>
            <person name="Kuo A."/>
            <person name="Labutti K."/>
            <person name="Pangilinan J."/>
            <person name="Andreopoulos W."/>
            <person name="Tritt A."/>
            <person name="Riley R."/>
            <person name="Hundley H."/>
            <person name="Johnson J."/>
            <person name="Lipzen A."/>
            <person name="Barry K."/>
            <person name="Berbee M.L."/>
            <person name="Buchler N.E."/>
            <person name="Grigoriev I.V."/>
            <person name="Spatafora J.W."/>
            <person name="Stajich J.E."/>
            <person name="James T.Y."/>
        </authorList>
    </citation>
    <scope>NUCLEOTIDE SEQUENCE</scope>
    <source>
        <strain evidence="1">AG</strain>
    </source>
</reference>
<accession>A0AAD5HFD4</accession>
<comment type="caution">
    <text evidence="1">The sequence shown here is derived from an EMBL/GenBank/DDBJ whole genome shotgun (WGS) entry which is preliminary data.</text>
</comment>
<evidence type="ECO:0000313" key="2">
    <source>
        <dbReference type="Proteomes" id="UP001206595"/>
    </source>
</evidence>
<organism evidence="1 2">
    <name type="scientific">Umbelopsis ramanniana AG</name>
    <dbReference type="NCBI Taxonomy" id="1314678"/>
    <lineage>
        <taxon>Eukaryota</taxon>
        <taxon>Fungi</taxon>
        <taxon>Fungi incertae sedis</taxon>
        <taxon>Mucoromycota</taxon>
        <taxon>Mucoromycotina</taxon>
        <taxon>Umbelopsidomycetes</taxon>
        <taxon>Umbelopsidales</taxon>
        <taxon>Umbelopsidaceae</taxon>
        <taxon>Umbelopsis</taxon>
    </lineage>
</organism>
<name>A0AAD5HFD4_UMBRA</name>
<keyword evidence="2" id="KW-1185">Reference proteome</keyword>
<reference evidence="1" key="2">
    <citation type="journal article" date="2022" name="Proc. Natl. Acad. Sci. U.S.A.">
        <title>Diploid-dominant life cycles characterize the early evolution of Fungi.</title>
        <authorList>
            <person name="Amses K.R."/>
            <person name="Simmons D.R."/>
            <person name="Longcore J.E."/>
            <person name="Mondo S.J."/>
            <person name="Seto K."/>
            <person name="Jeronimo G.H."/>
            <person name="Bonds A.E."/>
            <person name="Quandt C.A."/>
            <person name="Davis W.J."/>
            <person name="Chang Y."/>
            <person name="Federici B.A."/>
            <person name="Kuo A."/>
            <person name="LaButti K."/>
            <person name="Pangilinan J."/>
            <person name="Andreopoulos W."/>
            <person name="Tritt A."/>
            <person name="Riley R."/>
            <person name="Hundley H."/>
            <person name="Johnson J."/>
            <person name="Lipzen A."/>
            <person name="Barry K."/>
            <person name="Lang B.F."/>
            <person name="Cuomo C.A."/>
            <person name="Buchler N.E."/>
            <person name="Grigoriev I.V."/>
            <person name="Spatafora J.W."/>
            <person name="Stajich J.E."/>
            <person name="James T.Y."/>
        </authorList>
    </citation>
    <scope>NUCLEOTIDE SEQUENCE</scope>
    <source>
        <strain evidence="1">AG</strain>
    </source>
</reference>